<keyword evidence="11" id="KW-1185">Reference proteome</keyword>
<evidence type="ECO:0000256" key="4">
    <source>
        <dbReference type="ARBA" id="ARBA00022763"/>
    </source>
</evidence>
<dbReference type="SUPFAM" id="SSF50249">
    <property type="entry name" value="Nucleic acid-binding proteins"/>
    <property type="match status" value="1"/>
</dbReference>
<comment type="similarity">
    <text evidence="2 8">Belongs to the RecO family.</text>
</comment>
<dbReference type="NCBIfam" id="TIGR00613">
    <property type="entry name" value="reco"/>
    <property type="match status" value="1"/>
</dbReference>
<reference evidence="11" key="1">
    <citation type="journal article" date="2019" name="Int. J. Syst. Evol. Microbiol.">
        <title>The Global Catalogue of Microorganisms (GCM) 10K type strain sequencing project: providing services to taxonomists for standard genome sequencing and annotation.</title>
        <authorList>
            <consortium name="The Broad Institute Genomics Platform"/>
            <consortium name="The Broad Institute Genome Sequencing Center for Infectious Disease"/>
            <person name="Wu L."/>
            <person name="Ma J."/>
        </authorList>
    </citation>
    <scope>NUCLEOTIDE SEQUENCE [LARGE SCALE GENOMIC DNA]</scope>
    <source>
        <strain evidence="11">TISTR 1514</strain>
    </source>
</reference>
<evidence type="ECO:0000259" key="9">
    <source>
        <dbReference type="Pfam" id="PF11967"/>
    </source>
</evidence>
<gene>
    <name evidence="8 10" type="primary">recO</name>
    <name evidence="10" type="ORF">ACFSW7_09335</name>
</gene>
<evidence type="ECO:0000256" key="2">
    <source>
        <dbReference type="ARBA" id="ARBA00007452"/>
    </source>
</evidence>
<evidence type="ECO:0000313" key="10">
    <source>
        <dbReference type="EMBL" id="MFD2758581.1"/>
    </source>
</evidence>
<dbReference type="InterPro" id="IPR003717">
    <property type="entry name" value="RecO"/>
</dbReference>
<dbReference type="InterPro" id="IPR012340">
    <property type="entry name" value="NA-bd_OB-fold"/>
</dbReference>
<evidence type="ECO:0000256" key="6">
    <source>
        <dbReference type="ARBA" id="ARBA00023204"/>
    </source>
</evidence>
<dbReference type="Proteomes" id="UP001597492">
    <property type="component" value="Unassembled WGS sequence"/>
</dbReference>
<dbReference type="PANTHER" id="PTHR33991">
    <property type="entry name" value="DNA REPAIR PROTEIN RECO"/>
    <property type="match status" value="1"/>
</dbReference>
<evidence type="ECO:0000256" key="1">
    <source>
        <dbReference type="ARBA" id="ARBA00003065"/>
    </source>
</evidence>
<comment type="caution">
    <text evidence="10">The sequence shown here is derived from an EMBL/GenBank/DDBJ whole genome shotgun (WGS) entry which is preliminary data.</text>
</comment>
<dbReference type="InterPro" id="IPR022572">
    <property type="entry name" value="DNA_rep/recomb_RecO_N"/>
</dbReference>
<dbReference type="Gene3D" id="1.20.1440.120">
    <property type="entry name" value="Recombination protein O, C-terminal domain"/>
    <property type="match status" value="1"/>
</dbReference>
<evidence type="ECO:0000256" key="8">
    <source>
        <dbReference type="HAMAP-Rule" id="MF_00201"/>
    </source>
</evidence>
<feature type="domain" description="DNA replication/recombination mediator RecO N-terminal" evidence="9">
    <location>
        <begin position="1"/>
        <end position="83"/>
    </location>
</feature>
<evidence type="ECO:0000313" key="11">
    <source>
        <dbReference type="Proteomes" id="UP001597492"/>
    </source>
</evidence>
<dbReference type="EMBL" id="JBHUNE010000006">
    <property type="protein sequence ID" value="MFD2758581.1"/>
    <property type="molecule type" value="Genomic_DNA"/>
</dbReference>
<dbReference type="Gene3D" id="2.40.50.140">
    <property type="entry name" value="Nucleic acid-binding proteins"/>
    <property type="match status" value="1"/>
</dbReference>
<dbReference type="InterPro" id="IPR037278">
    <property type="entry name" value="ARFGAP/RecO"/>
</dbReference>
<organism evidence="10 11">
    <name type="scientific">Gulosibacter faecalis</name>
    <dbReference type="NCBI Taxonomy" id="272240"/>
    <lineage>
        <taxon>Bacteria</taxon>
        <taxon>Bacillati</taxon>
        <taxon>Actinomycetota</taxon>
        <taxon>Actinomycetes</taxon>
        <taxon>Micrococcales</taxon>
        <taxon>Microbacteriaceae</taxon>
        <taxon>Gulosibacter</taxon>
    </lineage>
</organism>
<dbReference type="HAMAP" id="MF_00201">
    <property type="entry name" value="RecO"/>
    <property type="match status" value="1"/>
</dbReference>
<evidence type="ECO:0000256" key="5">
    <source>
        <dbReference type="ARBA" id="ARBA00023172"/>
    </source>
</evidence>
<keyword evidence="5 8" id="KW-0233">DNA recombination</keyword>
<dbReference type="Pfam" id="PF02565">
    <property type="entry name" value="RecO_C"/>
    <property type="match status" value="1"/>
</dbReference>
<dbReference type="Pfam" id="PF11967">
    <property type="entry name" value="RecO_N"/>
    <property type="match status" value="1"/>
</dbReference>
<dbReference type="InterPro" id="IPR042242">
    <property type="entry name" value="RecO_C"/>
</dbReference>
<name>A0ABW5UY24_9MICO</name>
<keyword evidence="4 8" id="KW-0227">DNA damage</keyword>
<dbReference type="RefSeq" id="WP_019617677.1">
    <property type="nucleotide sequence ID" value="NZ_JBHUNE010000006.1"/>
</dbReference>
<dbReference type="SUPFAM" id="SSF57863">
    <property type="entry name" value="ArfGap/RecO-like zinc finger"/>
    <property type="match status" value="1"/>
</dbReference>
<protein>
    <recommendedName>
        <fullName evidence="3 8">DNA repair protein RecO</fullName>
    </recommendedName>
    <alternativeName>
        <fullName evidence="7 8">Recombination protein O</fullName>
    </alternativeName>
</protein>
<proteinExistence type="inferred from homology"/>
<sequence>MPNYDDEVVVLRAHVLGEADRIVTMFGRQHGKIRAVARGVRRTTSKFGARLEPGNLLDAQFYTRRLGAGGLDTVTQVVTVQSYAGKFVDDFEVYTAASAVLEAADRLLESEPAPLQFAQLVGSLRDLARRAHPAGLIVDSYLLRALALAGWEPTFTNCTRCGRPGPHARISLATGGAVCDEDAPGSGALMTADVDTMRLLWALLAGNWRVAEASDDDTRAAATRIVAAYTQFHLERGLRSVEVGNQDRRARDVP</sequence>
<evidence type="ECO:0000256" key="7">
    <source>
        <dbReference type="ARBA" id="ARBA00033409"/>
    </source>
</evidence>
<accession>A0ABW5UY24</accession>
<comment type="function">
    <text evidence="1 8">Involved in DNA repair and RecF pathway recombination.</text>
</comment>
<evidence type="ECO:0000256" key="3">
    <source>
        <dbReference type="ARBA" id="ARBA00021310"/>
    </source>
</evidence>
<keyword evidence="6 8" id="KW-0234">DNA repair</keyword>
<dbReference type="PANTHER" id="PTHR33991:SF1">
    <property type="entry name" value="DNA REPAIR PROTEIN RECO"/>
    <property type="match status" value="1"/>
</dbReference>